<evidence type="ECO:0000313" key="6">
    <source>
        <dbReference type="EMBL" id="QNM14415.1"/>
    </source>
</evidence>
<evidence type="ECO:0000313" key="7">
    <source>
        <dbReference type="Proteomes" id="UP000515913"/>
    </source>
</evidence>
<dbReference type="PANTHER" id="PTHR30290:SF9">
    <property type="entry name" value="OLIGOPEPTIDE-BINDING PROTEIN APPA"/>
    <property type="match status" value="1"/>
</dbReference>
<dbReference type="PANTHER" id="PTHR30290">
    <property type="entry name" value="PERIPLASMIC BINDING COMPONENT OF ABC TRANSPORTER"/>
    <property type="match status" value="1"/>
</dbReference>
<gene>
    <name evidence="6" type="ORF">H9Q81_05340</name>
</gene>
<keyword evidence="2" id="KW-0813">Transport</keyword>
<evidence type="ECO:0000256" key="2">
    <source>
        <dbReference type="ARBA" id="ARBA00022448"/>
    </source>
</evidence>
<dbReference type="PIRSF" id="PIRSF002741">
    <property type="entry name" value="MppA"/>
    <property type="match status" value="1"/>
</dbReference>
<accession>A0A7G9GUD3</accession>
<dbReference type="Gene3D" id="3.90.76.10">
    <property type="entry name" value="Dipeptide-binding Protein, Domain 1"/>
    <property type="match status" value="1"/>
</dbReference>
<feature type="domain" description="Solute-binding protein family 5" evidence="5">
    <location>
        <begin position="71"/>
        <end position="419"/>
    </location>
</feature>
<dbReference type="GO" id="GO:0042597">
    <property type="term" value="C:periplasmic space"/>
    <property type="evidence" value="ECO:0007669"/>
    <property type="project" value="UniProtKB-ARBA"/>
</dbReference>
<dbReference type="Pfam" id="PF00496">
    <property type="entry name" value="SBP_bac_5"/>
    <property type="match status" value="1"/>
</dbReference>
<evidence type="ECO:0000256" key="4">
    <source>
        <dbReference type="SAM" id="SignalP"/>
    </source>
</evidence>
<reference evidence="6 7" key="1">
    <citation type="submission" date="2020-08" db="EMBL/GenBank/DDBJ databases">
        <authorList>
            <person name="Liu C."/>
            <person name="Sun Q."/>
        </authorList>
    </citation>
    <scope>NUCLEOTIDE SEQUENCE [LARGE SCALE GENOMIC DNA]</scope>
    <source>
        <strain evidence="6 7">NSJ-57</strain>
    </source>
</reference>
<evidence type="ECO:0000256" key="3">
    <source>
        <dbReference type="ARBA" id="ARBA00022729"/>
    </source>
</evidence>
<sequence>MKKRIISFFMFVLLIFSVNVVALAGDKNTLVVAQGSEPKSLDPVASNDVPSHRVYLHIYDTLLQRDEKGNLVPGLAESWEQVDPLTIVLHLRKGVKFHNGDNFTAKDVVFSLNRAKESPAVMTFFKDIKNVEVVDDYTVKIITDKPFGPLLGYLAHKGGCILSENAVKTAGDAYAQFPIGTGPYKFVEWRSGDRVVLKANPDYFGGKPATENLVFRVISEGTNRTIALETKEVDLAYDIEPMDVQFIKQNNEIKLIEQPSISISYLGFNTQKPPFDKKEVRQAIAYAIDIPSIINAVYLGAATEADSPVPAGVPGYTKTGKKYEHDIAKAKELLAKAGYPNGFKAKIALNDNNIRKDTAVILQDQLKQIGIDLEVEVIEWGAYLDKLSRGEQDMFILGWVSSPDCDAALYSLFHSSNKGSAGNRTFYENKRVDELLDQGRVNTDLEKRKEFYKETQEIIQEDIPMFVMVYPYTNAAMQKNIKNFNLDLENEHRLYKVSKE</sequence>
<dbReference type="KEGG" id="fho:H9Q81_05340"/>
<protein>
    <submittedName>
        <fullName evidence="6">Glutathione ABC transporter substrate-binding protein</fullName>
    </submittedName>
</protein>
<dbReference type="Gene3D" id="3.40.190.10">
    <property type="entry name" value="Periplasmic binding protein-like II"/>
    <property type="match status" value="1"/>
</dbReference>
<dbReference type="PROSITE" id="PS01040">
    <property type="entry name" value="SBP_BACTERIAL_5"/>
    <property type="match status" value="1"/>
</dbReference>
<keyword evidence="3 4" id="KW-0732">Signal</keyword>
<dbReference type="RefSeq" id="WP_187422611.1">
    <property type="nucleotide sequence ID" value="NZ_CP060637.1"/>
</dbReference>
<dbReference type="InterPro" id="IPR023765">
    <property type="entry name" value="SBP_5_CS"/>
</dbReference>
<dbReference type="EMBL" id="CP060637">
    <property type="protein sequence ID" value="QNM14415.1"/>
    <property type="molecule type" value="Genomic_DNA"/>
</dbReference>
<dbReference type="Gene3D" id="3.10.105.10">
    <property type="entry name" value="Dipeptide-binding Protein, Domain 3"/>
    <property type="match status" value="1"/>
</dbReference>
<dbReference type="AlphaFoldDB" id="A0A7G9GUD3"/>
<dbReference type="InterPro" id="IPR000914">
    <property type="entry name" value="SBP_5_dom"/>
</dbReference>
<dbReference type="GO" id="GO:0043190">
    <property type="term" value="C:ATP-binding cassette (ABC) transporter complex"/>
    <property type="evidence" value="ECO:0007669"/>
    <property type="project" value="InterPro"/>
</dbReference>
<dbReference type="GO" id="GO:1904680">
    <property type="term" value="F:peptide transmembrane transporter activity"/>
    <property type="evidence" value="ECO:0007669"/>
    <property type="project" value="TreeGrafter"/>
</dbReference>
<dbReference type="Proteomes" id="UP000515913">
    <property type="component" value="Chromosome"/>
</dbReference>
<evidence type="ECO:0000259" key="5">
    <source>
        <dbReference type="Pfam" id="PF00496"/>
    </source>
</evidence>
<dbReference type="InterPro" id="IPR039424">
    <property type="entry name" value="SBP_5"/>
</dbReference>
<feature type="chain" id="PRO_5028993484" evidence="4">
    <location>
        <begin position="25"/>
        <end position="500"/>
    </location>
</feature>
<dbReference type="InterPro" id="IPR030678">
    <property type="entry name" value="Peptide/Ni-bd"/>
</dbReference>
<name>A0A7G9GUD3_9FUSO</name>
<organism evidence="6 7">
    <name type="scientific">Fusobacterium hominis</name>
    <dbReference type="NCBI Taxonomy" id="2764326"/>
    <lineage>
        <taxon>Bacteria</taxon>
        <taxon>Fusobacteriati</taxon>
        <taxon>Fusobacteriota</taxon>
        <taxon>Fusobacteriia</taxon>
        <taxon>Fusobacteriales</taxon>
        <taxon>Fusobacteriaceae</taxon>
        <taxon>Fusobacterium</taxon>
    </lineage>
</organism>
<feature type="signal peptide" evidence="4">
    <location>
        <begin position="1"/>
        <end position="24"/>
    </location>
</feature>
<comment type="similarity">
    <text evidence="1">Belongs to the bacterial solute-binding protein 5 family.</text>
</comment>
<proteinExistence type="inferred from homology"/>
<evidence type="ECO:0000256" key="1">
    <source>
        <dbReference type="ARBA" id="ARBA00005695"/>
    </source>
</evidence>
<dbReference type="GO" id="GO:0015833">
    <property type="term" value="P:peptide transport"/>
    <property type="evidence" value="ECO:0007669"/>
    <property type="project" value="TreeGrafter"/>
</dbReference>
<keyword evidence="7" id="KW-1185">Reference proteome</keyword>
<dbReference type="SUPFAM" id="SSF53850">
    <property type="entry name" value="Periplasmic binding protein-like II"/>
    <property type="match status" value="1"/>
</dbReference>